<organism evidence="2 3">
    <name type="scientific">Mycetomoellerius zeteki</name>
    <dbReference type="NCBI Taxonomy" id="64791"/>
    <lineage>
        <taxon>Eukaryota</taxon>
        <taxon>Metazoa</taxon>
        <taxon>Ecdysozoa</taxon>
        <taxon>Arthropoda</taxon>
        <taxon>Hexapoda</taxon>
        <taxon>Insecta</taxon>
        <taxon>Pterygota</taxon>
        <taxon>Neoptera</taxon>
        <taxon>Endopterygota</taxon>
        <taxon>Hymenoptera</taxon>
        <taxon>Apocrita</taxon>
        <taxon>Aculeata</taxon>
        <taxon>Formicoidea</taxon>
        <taxon>Formicidae</taxon>
        <taxon>Myrmicinae</taxon>
        <taxon>Mycetomoellerius</taxon>
    </lineage>
</organism>
<sequence length="92" mass="10087">MPSRAESFDGTVSRPAATQQPGHQSGPKANPCVTGESDFYGSCKPDHPHAIALYVSQRRTHHEFATALSAADPRLRSGLRNHAVRTFFLEKK</sequence>
<dbReference type="EMBL" id="KQ982215">
    <property type="protein sequence ID" value="KYQ58919.1"/>
    <property type="molecule type" value="Genomic_DNA"/>
</dbReference>
<evidence type="ECO:0000256" key="1">
    <source>
        <dbReference type="SAM" id="MobiDB-lite"/>
    </source>
</evidence>
<accession>A0A151XEW9</accession>
<dbReference type="Proteomes" id="UP000075809">
    <property type="component" value="Unassembled WGS sequence"/>
</dbReference>
<gene>
    <name evidence="2" type="ORF">ALC60_02075</name>
</gene>
<proteinExistence type="predicted"/>
<keyword evidence="3" id="KW-1185">Reference proteome</keyword>
<evidence type="ECO:0000313" key="3">
    <source>
        <dbReference type="Proteomes" id="UP000075809"/>
    </source>
</evidence>
<feature type="region of interest" description="Disordered" evidence="1">
    <location>
        <begin position="1"/>
        <end position="39"/>
    </location>
</feature>
<dbReference type="AlphaFoldDB" id="A0A151XEW9"/>
<name>A0A151XEW9_9HYME</name>
<protein>
    <submittedName>
        <fullName evidence="2">Uncharacterized protein</fullName>
    </submittedName>
</protein>
<evidence type="ECO:0000313" key="2">
    <source>
        <dbReference type="EMBL" id="KYQ58919.1"/>
    </source>
</evidence>
<reference evidence="2 3" key="1">
    <citation type="submission" date="2015-09" db="EMBL/GenBank/DDBJ databases">
        <title>Trachymyrmex zeteki WGS genome.</title>
        <authorList>
            <person name="Nygaard S."/>
            <person name="Hu H."/>
            <person name="Boomsma J."/>
            <person name="Zhang G."/>
        </authorList>
    </citation>
    <scope>NUCLEOTIDE SEQUENCE [LARGE SCALE GENOMIC DNA]</scope>
    <source>
        <strain evidence="2">Tzet28-1</strain>
        <tissue evidence="2">Whole body</tissue>
    </source>
</reference>